<dbReference type="InterPro" id="IPR005607">
    <property type="entry name" value="BSD_dom"/>
</dbReference>
<dbReference type="RefSeq" id="XP_016724848.1">
    <property type="nucleotide sequence ID" value="XM_016869359.2"/>
</dbReference>
<sequence length="375" mass="42406">MDFFKIVFSNDVQPQSPDPPTEPSPNLGSSSTWSFGGLVKTLASKSESVIESYRKDFEELGSGLKKETEIIRSVASRAVTDSLDIGASVAQEKLELVGQAIDDIGSSVWKSTAQIISHGKDTFLSPSDDYDSDPENSRNKKLNINSNSVNEKRYSRFEMQIRALQSSRTTYCTEPDDLEDYGNWKLGINLEDKRGEIEDLLNENSAVQDIFREVESNEFEYKRYWSNYFYKLSKLIKAEEARAKLVKRAISGEEDEDLSWDIDEDDEGVEGGNVDSEKKEHDLREDSEECSKKDEDKVSSCKDSDVSIISTQHSMAEEEGWDEIEEIRSSNDNKGDNVVGSTSRIDLCKRLSVAEEEEDLTWDIDDEEEDQPVKA</sequence>
<dbReference type="Proteomes" id="UP000818029">
    <property type="component" value="Chromosome A02"/>
</dbReference>
<feature type="region of interest" description="Disordered" evidence="2">
    <location>
        <begin position="123"/>
        <end position="142"/>
    </location>
</feature>
<reference evidence="5" key="2">
    <citation type="submission" date="2025-08" db="UniProtKB">
        <authorList>
            <consortium name="RefSeq"/>
        </authorList>
    </citation>
    <scope>IDENTIFICATION</scope>
</reference>
<feature type="region of interest" description="Disordered" evidence="2">
    <location>
        <begin position="256"/>
        <end position="321"/>
    </location>
</feature>
<organism evidence="4 5">
    <name type="scientific">Gossypium hirsutum</name>
    <name type="common">Upland cotton</name>
    <name type="synonym">Gossypium mexicanum</name>
    <dbReference type="NCBI Taxonomy" id="3635"/>
    <lineage>
        <taxon>Eukaryota</taxon>
        <taxon>Viridiplantae</taxon>
        <taxon>Streptophyta</taxon>
        <taxon>Embryophyta</taxon>
        <taxon>Tracheophyta</taxon>
        <taxon>Spermatophyta</taxon>
        <taxon>Magnoliopsida</taxon>
        <taxon>eudicotyledons</taxon>
        <taxon>Gunneridae</taxon>
        <taxon>Pentapetalae</taxon>
        <taxon>rosids</taxon>
        <taxon>malvids</taxon>
        <taxon>Malvales</taxon>
        <taxon>Malvaceae</taxon>
        <taxon>Malvoideae</taxon>
        <taxon>Gossypium</taxon>
    </lineage>
</organism>
<keyword evidence="1" id="KW-0175">Coiled coil</keyword>
<proteinExistence type="predicted"/>
<accession>A0A1U8MGY4</accession>
<feature type="coiled-coil region" evidence="1">
    <location>
        <begin position="190"/>
        <end position="256"/>
    </location>
</feature>
<dbReference type="GeneID" id="107936601"/>
<dbReference type="PANTHER" id="PTHR16019">
    <property type="entry name" value="SYNAPSE-ASSOCIATED PROTEIN"/>
    <property type="match status" value="1"/>
</dbReference>
<name>A0A1U8MGY4_GOSHI</name>
<dbReference type="OrthoDB" id="73788at2759"/>
<protein>
    <submittedName>
        <fullName evidence="5">BSD domain-containing protein 1</fullName>
    </submittedName>
</protein>
<gene>
    <name evidence="5" type="primary">LOC107936601</name>
</gene>
<dbReference type="InterPro" id="IPR051494">
    <property type="entry name" value="BSD_domain-containing"/>
</dbReference>
<feature type="region of interest" description="Disordered" evidence="2">
    <location>
        <begin position="356"/>
        <end position="375"/>
    </location>
</feature>
<dbReference type="SUPFAM" id="SSF140383">
    <property type="entry name" value="BSD domain-like"/>
    <property type="match status" value="1"/>
</dbReference>
<feature type="region of interest" description="Disordered" evidence="2">
    <location>
        <begin position="10"/>
        <end position="32"/>
    </location>
</feature>
<dbReference type="AlphaFoldDB" id="A0A1U8MGY4"/>
<evidence type="ECO:0000313" key="5">
    <source>
        <dbReference type="RefSeq" id="XP_016724848.1"/>
    </source>
</evidence>
<dbReference type="SMART" id="SM00751">
    <property type="entry name" value="BSD"/>
    <property type="match status" value="1"/>
</dbReference>
<dbReference type="PROSITE" id="PS50858">
    <property type="entry name" value="BSD"/>
    <property type="match status" value="1"/>
</dbReference>
<dbReference type="GO" id="GO:0005737">
    <property type="term" value="C:cytoplasm"/>
    <property type="evidence" value="ECO:0000318"/>
    <property type="project" value="GO_Central"/>
</dbReference>
<feature type="compositionally biased region" description="Basic and acidic residues" evidence="2">
    <location>
        <begin position="275"/>
        <end position="305"/>
    </location>
</feature>
<evidence type="ECO:0000256" key="2">
    <source>
        <dbReference type="SAM" id="MobiDB-lite"/>
    </source>
</evidence>
<feature type="compositionally biased region" description="Acidic residues" evidence="2">
    <location>
        <begin position="256"/>
        <end position="269"/>
    </location>
</feature>
<feature type="domain" description="BSD" evidence="3">
    <location>
        <begin position="184"/>
        <end position="236"/>
    </location>
</feature>
<dbReference type="PANTHER" id="PTHR16019:SF24">
    <property type="entry name" value="BSD DOMAIN-CONTAINING PROTEIN"/>
    <property type="match status" value="1"/>
</dbReference>
<evidence type="ECO:0000259" key="3">
    <source>
        <dbReference type="PROSITE" id="PS50858"/>
    </source>
</evidence>
<evidence type="ECO:0000256" key="1">
    <source>
        <dbReference type="SAM" id="Coils"/>
    </source>
</evidence>
<dbReference type="Gene3D" id="1.10.3970.10">
    <property type="entry name" value="BSD domain"/>
    <property type="match status" value="1"/>
</dbReference>
<dbReference type="InterPro" id="IPR035925">
    <property type="entry name" value="BSD_dom_sf"/>
</dbReference>
<dbReference type="OMA" id="SMVDKKE"/>
<evidence type="ECO:0000313" key="4">
    <source>
        <dbReference type="Proteomes" id="UP000818029"/>
    </source>
</evidence>
<reference evidence="4" key="1">
    <citation type="journal article" date="2020" name="Nat. Genet.">
        <title>Genomic diversifications of five Gossypium allopolyploid species and their impact on cotton improvement.</title>
        <authorList>
            <person name="Chen Z.J."/>
            <person name="Sreedasyam A."/>
            <person name="Ando A."/>
            <person name="Song Q."/>
            <person name="De Santiago L.M."/>
            <person name="Hulse-Kemp A.M."/>
            <person name="Ding M."/>
            <person name="Ye W."/>
            <person name="Kirkbride R.C."/>
            <person name="Jenkins J."/>
            <person name="Plott C."/>
            <person name="Lovell J."/>
            <person name="Lin Y.M."/>
            <person name="Vaughn R."/>
            <person name="Liu B."/>
            <person name="Simpson S."/>
            <person name="Scheffler B.E."/>
            <person name="Wen L."/>
            <person name="Saski C.A."/>
            <person name="Grover C.E."/>
            <person name="Hu G."/>
            <person name="Conover J.L."/>
            <person name="Carlson J.W."/>
            <person name="Shu S."/>
            <person name="Boston L.B."/>
            <person name="Williams M."/>
            <person name="Peterson D.G."/>
            <person name="McGee K."/>
            <person name="Jones D.C."/>
            <person name="Wendel J.F."/>
            <person name="Stelly D.M."/>
            <person name="Grimwood J."/>
            <person name="Schmutz J."/>
        </authorList>
    </citation>
    <scope>NUCLEOTIDE SEQUENCE [LARGE SCALE GENOMIC DNA]</scope>
    <source>
        <strain evidence="4">cv. TM-1</strain>
    </source>
</reference>
<keyword evidence="4" id="KW-1185">Reference proteome</keyword>
<dbReference type="KEGG" id="ghi:107936601"/>
<dbReference type="PaxDb" id="3635-A0A1U8MGY4"/>
<dbReference type="Pfam" id="PF03909">
    <property type="entry name" value="BSD"/>
    <property type="match status" value="1"/>
</dbReference>